<dbReference type="InterPro" id="IPR002504">
    <property type="entry name" value="NADK"/>
</dbReference>
<dbReference type="AlphaFoldDB" id="A0A1M7S0S6"/>
<dbReference type="PANTHER" id="PTHR20275">
    <property type="entry name" value="NAD KINASE"/>
    <property type="match status" value="1"/>
</dbReference>
<comment type="similarity">
    <text evidence="6">Belongs to the NAD kinase family.</text>
</comment>
<keyword evidence="4 6" id="KW-0520">NAD</keyword>
<keyword evidence="2 6" id="KW-0418">Kinase</keyword>
<keyword evidence="6" id="KW-0547">Nucleotide-binding</keyword>
<dbReference type="Proteomes" id="UP000184066">
    <property type="component" value="Unassembled WGS sequence"/>
</dbReference>
<dbReference type="InterPro" id="IPR017437">
    <property type="entry name" value="ATP-NAD_kinase_PpnK-typ_C"/>
</dbReference>
<dbReference type="Pfam" id="PF01513">
    <property type="entry name" value="NAD_kinase"/>
    <property type="match status" value="1"/>
</dbReference>
<organism evidence="7 8">
    <name type="scientific">Oceanicella actignis</name>
    <dbReference type="NCBI Taxonomy" id="1189325"/>
    <lineage>
        <taxon>Bacteria</taxon>
        <taxon>Pseudomonadati</taxon>
        <taxon>Pseudomonadota</taxon>
        <taxon>Alphaproteobacteria</taxon>
        <taxon>Rhodobacterales</taxon>
        <taxon>Paracoccaceae</taxon>
        <taxon>Oceanicella</taxon>
    </lineage>
</organism>
<dbReference type="InterPro" id="IPR016064">
    <property type="entry name" value="NAD/diacylglycerol_kinase_sf"/>
</dbReference>
<reference evidence="7 8" key="1">
    <citation type="submission" date="2016-12" db="EMBL/GenBank/DDBJ databases">
        <authorList>
            <person name="Song W.-J."/>
            <person name="Kurnit D.M."/>
        </authorList>
    </citation>
    <scope>NUCLEOTIDE SEQUENCE [LARGE SCALE GENOMIC DNA]</scope>
    <source>
        <strain evidence="7 8">CGMCC 1.10808</strain>
    </source>
</reference>
<dbReference type="PANTHER" id="PTHR20275:SF0">
    <property type="entry name" value="NAD KINASE"/>
    <property type="match status" value="1"/>
</dbReference>
<gene>
    <name evidence="6" type="primary">nadK</name>
    <name evidence="7" type="ORF">SAMN05216200_101400</name>
</gene>
<keyword evidence="6" id="KW-0067">ATP-binding</keyword>
<comment type="subcellular location">
    <subcellularLocation>
        <location evidence="6">Cytoplasm</location>
    </subcellularLocation>
</comment>
<dbReference type="Gene3D" id="3.40.50.10330">
    <property type="entry name" value="Probable inorganic polyphosphate/atp-NAD kinase, domain 1"/>
    <property type="match status" value="1"/>
</dbReference>
<dbReference type="HAMAP" id="MF_00361">
    <property type="entry name" value="NAD_kinase"/>
    <property type="match status" value="1"/>
</dbReference>
<dbReference type="GO" id="GO:0006741">
    <property type="term" value="P:NADP+ biosynthetic process"/>
    <property type="evidence" value="ECO:0007669"/>
    <property type="project" value="UniProtKB-UniRule"/>
</dbReference>
<feature type="binding site" evidence="6">
    <location>
        <begin position="131"/>
        <end position="132"/>
    </location>
    <ligand>
        <name>NAD(+)</name>
        <dbReference type="ChEBI" id="CHEBI:57540"/>
    </ligand>
</feature>
<comment type="function">
    <text evidence="6">Involved in the regulation of the intracellular balance of NAD and NADP, and is a key enzyme in the biosynthesis of NADP. Catalyzes specifically the phosphorylation on 2'-hydroxyl of the adenosine moiety of NAD to yield NADP.</text>
</comment>
<feature type="binding site" evidence="6">
    <location>
        <position position="161"/>
    </location>
    <ligand>
        <name>NAD(+)</name>
        <dbReference type="ChEBI" id="CHEBI:57540"/>
    </ligand>
</feature>
<sequence length="271" mass="29398">MDVGAGGAPMPEGGAAARCFERISFRASEAPAARRAFRALTERYGQAPLEEADVIVALGGDGLMLQTLHETEGLNLPVYGMHRGTVGFLMNDYSPDGLIARLRRAESARINPLRMTAVDLSGRAHEALAINEVALFRQRHQAAKVRILIDGQERLAELVCDGVMVATPAGSTAYNYSAHGPILPIHADVLALTPVSAFRPRRWRGAILPKAAQVTLEVIEPGRRPVSATADNAEVRDVARVHVRIEPAVTHELLFDPGHGLEERLIREQFA</sequence>
<comment type="caution">
    <text evidence="6">Lacks conserved residue(s) required for the propagation of feature annotation.</text>
</comment>
<protein>
    <recommendedName>
        <fullName evidence="6">NAD kinase</fullName>
        <ecNumber evidence="6">2.7.1.23</ecNumber>
    </recommendedName>
    <alternativeName>
        <fullName evidence="6">ATP-dependent NAD kinase</fullName>
    </alternativeName>
</protein>
<proteinExistence type="inferred from homology"/>
<accession>A0A1M7S0S6</accession>
<evidence type="ECO:0000313" key="8">
    <source>
        <dbReference type="Proteomes" id="UP000184066"/>
    </source>
</evidence>
<comment type="cofactor">
    <cofactor evidence="6">
        <name>a divalent metal cation</name>
        <dbReference type="ChEBI" id="CHEBI:60240"/>
    </cofactor>
</comment>
<dbReference type="Pfam" id="PF20143">
    <property type="entry name" value="NAD_kinase_C"/>
    <property type="match status" value="1"/>
</dbReference>
<evidence type="ECO:0000256" key="5">
    <source>
        <dbReference type="ARBA" id="ARBA00047925"/>
    </source>
</evidence>
<dbReference type="GO" id="GO:0003951">
    <property type="term" value="F:NAD+ kinase activity"/>
    <property type="evidence" value="ECO:0007669"/>
    <property type="project" value="UniProtKB-UniRule"/>
</dbReference>
<keyword evidence="1 6" id="KW-0808">Transferase</keyword>
<evidence type="ECO:0000256" key="3">
    <source>
        <dbReference type="ARBA" id="ARBA00022857"/>
    </source>
</evidence>
<dbReference type="EMBL" id="FRDL01000001">
    <property type="protein sequence ID" value="SHN52093.1"/>
    <property type="molecule type" value="Genomic_DNA"/>
</dbReference>
<dbReference type="SUPFAM" id="SSF111331">
    <property type="entry name" value="NAD kinase/diacylglycerol kinase-like"/>
    <property type="match status" value="1"/>
</dbReference>
<evidence type="ECO:0000256" key="4">
    <source>
        <dbReference type="ARBA" id="ARBA00023027"/>
    </source>
</evidence>
<comment type="catalytic activity">
    <reaction evidence="5 6">
        <text>NAD(+) + ATP = ADP + NADP(+) + H(+)</text>
        <dbReference type="Rhea" id="RHEA:18629"/>
        <dbReference type="ChEBI" id="CHEBI:15378"/>
        <dbReference type="ChEBI" id="CHEBI:30616"/>
        <dbReference type="ChEBI" id="CHEBI:57540"/>
        <dbReference type="ChEBI" id="CHEBI:58349"/>
        <dbReference type="ChEBI" id="CHEBI:456216"/>
        <dbReference type="EC" id="2.7.1.23"/>
    </reaction>
</comment>
<feature type="active site" description="Proton acceptor" evidence="6">
    <location>
        <position position="61"/>
    </location>
</feature>
<dbReference type="GO" id="GO:0019674">
    <property type="term" value="P:NAD+ metabolic process"/>
    <property type="evidence" value="ECO:0007669"/>
    <property type="project" value="InterPro"/>
</dbReference>
<evidence type="ECO:0000256" key="6">
    <source>
        <dbReference type="HAMAP-Rule" id="MF_00361"/>
    </source>
</evidence>
<dbReference type="GO" id="GO:0005737">
    <property type="term" value="C:cytoplasm"/>
    <property type="evidence" value="ECO:0007669"/>
    <property type="project" value="UniProtKB-SubCell"/>
</dbReference>
<keyword evidence="8" id="KW-1185">Reference proteome</keyword>
<dbReference type="STRING" id="1189325.SAMN04488119_102118"/>
<feature type="binding site" evidence="6">
    <location>
        <position position="169"/>
    </location>
    <ligand>
        <name>NAD(+)</name>
        <dbReference type="ChEBI" id="CHEBI:57540"/>
    </ligand>
</feature>
<dbReference type="NCBIfam" id="NF003406">
    <property type="entry name" value="PRK04761.1"/>
    <property type="match status" value="1"/>
</dbReference>
<evidence type="ECO:0000313" key="7">
    <source>
        <dbReference type="EMBL" id="SHN52093.1"/>
    </source>
</evidence>
<dbReference type="EC" id="2.7.1.23" evidence="6"/>
<dbReference type="InterPro" id="IPR017438">
    <property type="entry name" value="ATP-NAD_kinase_N"/>
</dbReference>
<keyword evidence="3 6" id="KW-0521">NADP</keyword>
<feature type="binding site" evidence="6">
    <location>
        <begin position="172"/>
        <end position="177"/>
    </location>
    <ligand>
        <name>NAD(+)</name>
        <dbReference type="ChEBI" id="CHEBI:57540"/>
    </ligand>
</feature>
<dbReference type="GO" id="GO:0046872">
    <property type="term" value="F:metal ion binding"/>
    <property type="evidence" value="ECO:0007669"/>
    <property type="project" value="UniProtKB-UniRule"/>
</dbReference>
<feature type="binding site" evidence="6">
    <location>
        <begin position="61"/>
        <end position="62"/>
    </location>
    <ligand>
        <name>NAD(+)</name>
        <dbReference type="ChEBI" id="CHEBI:57540"/>
    </ligand>
</feature>
<keyword evidence="6" id="KW-0963">Cytoplasm</keyword>
<evidence type="ECO:0000256" key="2">
    <source>
        <dbReference type="ARBA" id="ARBA00022777"/>
    </source>
</evidence>
<evidence type="ECO:0000256" key="1">
    <source>
        <dbReference type="ARBA" id="ARBA00022679"/>
    </source>
</evidence>
<dbReference type="GO" id="GO:0005524">
    <property type="term" value="F:ATP binding"/>
    <property type="evidence" value="ECO:0007669"/>
    <property type="project" value="UniProtKB-KW"/>
</dbReference>
<dbReference type="Gene3D" id="2.60.200.30">
    <property type="entry name" value="Probable inorganic polyphosphate/atp-NAD kinase, domain 2"/>
    <property type="match status" value="1"/>
</dbReference>
<name>A0A1M7S0S6_9RHOB</name>
<dbReference type="GO" id="GO:0051287">
    <property type="term" value="F:NAD binding"/>
    <property type="evidence" value="ECO:0007669"/>
    <property type="project" value="UniProtKB-ARBA"/>
</dbReference>